<dbReference type="EC" id="2.6.1.16" evidence="2"/>
<evidence type="ECO:0000313" key="7">
    <source>
        <dbReference type="EMBL" id="KAJ8318201.1"/>
    </source>
</evidence>
<sequence>MEYCAPPEYAGIFGYLNYLVPATRKEILEKLINGLKRLEYRGYDSAEFVVVHNGIITNYKDLKAFLQKKGFEFESETDTEL</sequence>
<evidence type="ECO:0000313" key="8">
    <source>
        <dbReference type="Proteomes" id="UP001217089"/>
    </source>
</evidence>
<feature type="domain" description="Glutamine amidotransferase type-2" evidence="6">
    <location>
        <begin position="1"/>
        <end position="81"/>
    </location>
</feature>
<dbReference type="InterPro" id="IPR017932">
    <property type="entry name" value="GATase_2_dom"/>
</dbReference>
<name>A0ABQ9FLP4_TEGGR</name>
<dbReference type="PANTHER" id="PTHR10937:SF0">
    <property type="entry name" value="GLUTAMINE--FRUCTOSE-6-PHOSPHATE TRANSAMINASE (ISOMERIZING)"/>
    <property type="match status" value="1"/>
</dbReference>
<dbReference type="EMBL" id="JARBDR010000214">
    <property type="protein sequence ID" value="KAJ8318201.1"/>
    <property type="molecule type" value="Genomic_DNA"/>
</dbReference>
<organism evidence="7 8">
    <name type="scientific">Tegillarca granosa</name>
    <name type="common">Malaysian cockle</name>
    <name type="synonym">Anadara granosa</name>
    <dbReference type="NCBI Taxonomy" id="220873"/>
    <lineage>
        <taxon>Eukaryota</taxon>
        <taxon>Metazoa</taxon>
        <taxon>Spiralia</taxon>
        <taxon>Lophotrochozoa</taxon>
        <taxon>Mollusca</taxon>
        <taxon>Bivalvia</taxon>
        <taxon>Autobranchia</taxon>
        <taxon>Pteriomorphia</taxon>
        <taxon>Arcoida</taxon>
        <taxon>Arcoidea</taxon>
        <taxon>Arcidae</taxon>
        <taxon>Tegillarca</taxon>
    </lineage>
</organism>
<evidence type="ECO:0000256" key="3">
    <source>
        <dbReference type="ARBA" id="ARBA00022576"/>
    </source>
</evidence>
<comment type="catalytic activity">
    <reaction evidence="1">
        <text>D-fructose 6-phosphate + L-glutamine = D-glucosamine 6-phosphate + L-glutamate</text>
        <dbReference type="Rhea" id="RHEA:13237"/>
        <dbReference type="ChEBI" id="CHEBI:29985"/>
        <dbReference type="ChEBI" id="CHEBI:58359"/>
        <dbReference type="ChEBI" id="CHEBI:58725"/>
        <dbReference type="ChEBI" id="CHEBI:61527"/>
        <dbReference type="EC" id="2.6.1.16"/>
    </reaction>
</comment>
<reference evidence="7 8" key="1">
    <citation type="submission" date="2022-12" db="EMBL/GenBank/DDBJ databases">
        <title>Chromosome-level genome of Tegillarca granosa.</title>
        <authorList>
            <person name="Kim J."/>
        </authorList>
    </citation>
    <scope>NUCLEOTIDE SEQUENCE [LARGE SCALE GENOMIC DNA]</scope>
    <source>
        <strain evidence="7">Teg-2019</strain>
        <tissue evidence="7">Adductor muscle</tissue>
    </source>
</reference>
<evidence type="ECO:0000256" key="1">
    <source>
        <dbReference type="ARBA" id="ARBA00001031"/>
    </source>
</evidence>
<comment type="caution">
    <text evidence="7">The sequence shown here is derived from an EMBL/GenBank/DDBJ whole genome shotgun (WGS) entry which is preliminary data.</text>
</comment>
<evidence type="ECO:0000256" key="4">
    <source>
        <dbReference type="ARBA" id="ARBA00022679"/>
    </source>
</evidence>
<dbReference type="PANTHER" id="PTHR10937">
    <property type="entry name" value="GLUCOSAMINE--FRUCTOSE-6-PHOSPHATE AMINOTRANSFERASE, ISOMERIZING"/>
    <property type="match status" value="1"/>
</dbReference>
<dbReference type="SUPFAM" id="SSF56235">
    <property type="entry name" value="N-terminal nucleophile aminohydrolases (Ntn hydrolases)"/>
    <property type="match status" value="1"/>
</dbReference>
<keyword evidence="8" id="KW-1185">Reference proteome</keyword>
<dbReference type="Pfam" id="PF13537">
    <property type="entry name" value="GATase_7"/>
    <property type="match status" value="1"/>
</dbReference>
<evidence type="ECO:0000256" key="5">
    <source>
        <dbReference type="ARBA" id="ARBA00022962"/>
    </source>
</evidence>
<dbReference type="PROSITE" id="PS51278">
    <property type="entry name" value="GATASE_TYPE_2"/>
    <property type="match status" value="1"/>
</dbReference>
<protein>
    <recommendedName>
        <fullName evidence="2">glutamine--fructose-6-phosphate transaminase (isomerizing)</fullName>
        <ecNumber evidence="2">2.6.1.16</ecNumber>
    </recommendedName>
</protein>
<keyword evidence="4" id="KW-0808">Transferase</keyword>
<gene>
    <name evidence="7" type="ORF">KUTeg_003292</name>
</gene>
<keyword evidence="3" id="KW-0032">Aminotransferase</keyword>
<accession>A0ABQ9FLP4</accession>
<evidence type="ECO:0000259" key="6">
    <source>
        <dbReference type="PROSITE" id="PS51278"/>
    </source>
</evidence>
<dbReference type="InterPro" id="IPR029055">
    <property type="entry name" value="Ntn_hydrolases_N"/>
</dbReference>
<dbReference type="Proteomes" id="UP001217089">
    <property type="component" value="Unassembled WGS sequence"/>
</dbReference>
<evidence type="ECO:0000256" key="2">
    <source>
        <dbReference type="ARBA" id="ARBA00012916"/>
    </source>
</evidence>
<dbReference type="Gene3D" id="3.60.20.10">
    <property type="entry name" value="Glutamine Phosphoribosylpyrophosphate, subunit 1, domain 1"/>
    <property type="match status" value="2"/>
</dbReference>
<keyword evidence="5" id="KW-0315">Glutamine amidotransferase</keyword>
<proteinExistence type="predicted"/>